<dbReference type="OrthoDB" id="749055at2759"/>
<feature type="binding site" evidence="20">
    <location>
        <position position="518"/>
    </location>
    <ligand>
        <name>ATP</name>
        <dbReference type="ChEBI" id="CHEBI:30616"/>
    </ligand>
</feature>
<evidence type="ECO:0000256" key="21">
    <source>
        <dbReference type="SAM" id="MobiDB-lite"/>
    </source>
</evidence>
<evidence type="ECO:0000259" key="23">
    <source>
        <dbReference type="PROSITE" id="PS50011"/>
    </source>
</evidence>
<evidence type="ECO:0000256" key="11">
    <source>
        <dbReference type="ARBA" id="ARBA00022741"/>
    </source>
</evidence>
<dbReference type="Gene3D" id="3.80.10.10">
    <property type="entry name" value="Ribonuclease Inhibitor"/>
    <property type="match status" value="1"/>
</dbReference>
<dbReference type="RefSeq" id="XP_008664634.1">
    <property type="nucleotide sequence ID" value="XM_008666412.3"/>
</dbReference>
<dbReference type="GO" id="GO:0005524">
    <property type="term" value="F:ATP binding"/>
    <property type="evidence" value="ECO:0007669"/>
    <property type="project" value="UniProtKB-UniRule"/>
</dbReference>
<dbReference type="PROSITE" id="PS50011">
    <property type="entry name" value="PROTEIN_KINASE_DOM"/>
    <property type="match status" value="1"/>
</dbReference>
<evidence type="ECO:0000256" key="10">
    <source>
        <dbReference type="ARBA" id="ARBA00022737"/>
    </source>
</evidence>
<evidence type="ECO:0000313" key="26">
    <source>
        <dbReference type="Proteomes" id="UP000007305"/>
    </source>
</evidence>
<dbReference type="ExpressionAtlas" id="A0A1D6KNR0">
    <property type="expression patterns" value="baseline and differential"/>
</dbReference>
<evidence type="ECO:0000256" key="3">
    <source>
        <dbReference type="ARBA" id="ARBA00012513"/>
    </source>
</evidence>
<evidence type="ECO:0000256" key="19">
    <source>
        <dbReference type="ARBA" id="ARBA00048679"/>
    </source>
</evidence>
<dbReference type="EnsemblPlants" id="Zm00001eb041050_T002">
    <property type="protein sequence ID" value="Zm00001eb041050_P002"/>
    <property type="gene ID" value="Zm00001eb041050"/>
</dbReference>
<dbReference type="SMART" id="SM00220">
    <property type="entry name" value="S_TKc"/>
    <property type="match status" value="1"/>
</dbReference>
<keyword evidence="4" id="KW-1003">Cell membrane</keyword>
<dbReference type="GO" id="GO:0009742">
    <property type="term" value="P:brassinosteroid mediated signaling pathway"/>
    <property type="evidence" value="ECO:0007669"/>
    <property type="project" value="UniProtKB-ARBA"/>
</dbReference>
<dbReference type="PaxDb" id="4577-GRMZM2G151955_P01"/>
<dbReference type="GO" id="GO:0048638">
    <property type="term" value="P:regulation of developmental growth"/>
    <property type="evidence" value="ECO:0007669"/>
    <property type="project" value="UniProtKB-ARBA"/>
</dbReference>
<dbReference type="GO" id="GO:0005886">
    <property type="term" value="C:plasma membrane"/>
    <property type="evidence" value="ECO:0000318"/>
    <property type="project" value="GO_Central"/>
</dbReference>
<feature type="signal peptide" evidence="22">
    <location>
        <begin position="1"/>
        <end position="26"/>
    </location>
</feature>
<feature type="chain" id="PRO_5010806185" description="non-specific serine/threonine protein kinase" evidence="22">
    <location>
        <begin position="27"/>
        <end position="833"/>
    </location>
</feature>
<dbReference type="eggNOG" id="ENOG502QQXY">
    <property type="taxonomic scope" value="Eukaryota"/>
</dbReference>
<comment type="similarity">
    <text evidence="2">Belongs to the protein kinase superfamily. Ser/Thr protein kinase family.</text>
</comment>
<protein>
    <recommendedName>
        <fullName evidence="3">non-specific serine/threonine protein kinase</fullName>
        <ecNumber evidence="3">2.7.11.1</ecNumber>
    </recommendedName>
</protein>
<keyword evidence="10" id="KW-0677">Repeat</keyword>
<dbReference type="FunFam" id="1.10.510.10:FF:000016">
    <property type="entry name" value="Somatic embryogenesis receptor-like kinase 1"/>
    <property type="match status" value="1"/>
</dbReference>
<evidence type="ECO:0000256" key="5">
    <source>
        <dbReference type="ARBA" id="ARBA00022527"/>
    </source>
</evidence>
<comment type="catalytic activity">
    <reaction evidence="18">
        <text>L-threonyl-[protein] + ATP = O-phospho-L-threonyl-[protein] + ADP + H(+)</text>
        <dbReference type="Rhea" id="RHEA:46608"/>
        <dbReference type="Rhea" id="RHEA-COMP:11060"/>
        <dbReference type="Rhea" id="RHEA-COMP:11605"/>
        <dbReference type="ChEBI" id="CHEBI:15378"/>
        <dbReference type="ChEBI" id="CHEBI:30013"/>
        <dbReference type="ChEBI" id="CHEBI:30616"/>
        <dbReference type="ChEBI" id="CHEBI:61977"/>
        <dbReference type="ChEBI" id="CHEBI:456216"/>
        <dbReference type="EC" id="2.7.11.1"/>
    </reaction>
</comment>
<dbReference type="FunFam" id="3.30.200.20:FF:000015">
    <property type="entry name" value="Somatic embryogenesis receptor kinase 1"/>
    <property type="match status" value="1"/>
</dbReference>
<keyword evidence="11 20" id="KW-0547">Nucleotide-binding</keyword>
<dbReference type="FunFam" id="3.80.10.10:FF:000021">
    <property type="entry name" value="Putative LRR receptor-like serine/threonine-protein kinase"/>
    <property type="match status" value="1"/>
</dbReference>
<keyword evidence="14" id="KW-1133">Transmembrane helix</keyword>
<keyword evidence="5" id="KW-0723">Serine/threonine-protein kinase</keyword>
<dbReference type="InterPro" id="IPR013210">
    <property type="entry name" value="LRR_N_plant-typ"/>
</dbReference>
<evidence type="ECO:0000256" key="16">
    <source>
        <dbReference type="ARBA" id="ARBA00023170"/>
    </source>
</evidence>
<keyword evidence="15" id="KW-0472">Membrane</keyword>
<dbReference type="OMA" id="KQEEGMI"/>
<accession>A0A1D6KNR0</accession>
<keyword evidence="13 20" id="KW-0067">ATP-binding</keyword>
<dbReference type="InterPro" id="IPR001611">
    <property type="entry name" value="Leu-rich_rpt"/>
</dbReference>
<dbReference type="GO" id="GO:0007165">
    <property type="term" value="P:signal transduction"/>
    <property type="evidence" value="ECO:0000318"/>
    <property type="project" value="GO_Central"/>
</dbReference>
<dbReference type="Proteomes" id="UP000007305">
    <property type="component" value="Chromosome 1"/>
</dbReference>
<evidence type="ECO:0000256" key="2">
    <source>
        <dbReference type="ARBA" id="ARBA00008684"/>
    </source>
</evidence>
<keyword evidence="16 24" id="KW-0675">Receptor</keyword>
<evidence type="ECO:0000256" key="7">
    <source>
        <dbReference type="ARBA" id="ARBA00022679"/>
    </source>
</evidence>
<evidence type="ECO:0000256" key="22">
    <source>
        <dbReference type="SAM" id="SignalP"/>
    </source>
</evidence>
<dbReference type="PROSITE" id="PS00108">
    <property type="entry name" value="PROTEIN_KINASE_ST"/>
    <property type="match status" value="1"/>
</dbReference>
<reference evidence="24 26" key="1">
    <citation type="submission" date="2015-12" db="EMBL/GenBank/DDBJ databases">
        <title>Update maize B73 reference genome by single molecule sequencing technologies.</title>
        <authorList>
            <consortium name="Maize Genome Sequencing Project"/>
            <person name="Ware D."/>
        </authorList>
    </citation>
    <scope>NUCLEOTIDE SEQUENCE [LARGE SCALE GENOMIC DNA]</scope>
    <source>
        <strain evidence="26">cv. B73</strain>
        <tissue evidence="24">Seedling</tissue>
    </source>
</reference>
<evidence type="ECO:0000256" key="12">
    <source>
        <dbReference type="ARBA" id="ARBA00022777"/>
    </source>
</evidence>
<proteinExistence type="inferred from homology"/>
<dbReference type="GO" id="GO:0004675">
    <property type="term" value="F:transmembrane receptor protein serine/threonine kinase activity"/>
    <property type="evidence" value="ECO:0000318"/>
    <property type="project" value="GO_Central"/>
</dbReference>
<evidence type="ECO:0000256" key="20">
    <source>
        <dbReference type="PROSITE-ProRule" id="PRU10141"/>
    </source>
</evidence>
<dbReference type="InterPro" id="IPR011009">
    <property type="entry name" value="Kinase-like_dom_sf"/>
</dbReference>
<keyword evidence="8" id="KW-0812">Transmembrane</keyword>
<reference evidence="25" key="2">
    <citation type="submission" date="2019-07" db="EMBL/GenBank/DDBJ databases">
        <authorList>
            <person name="Seetharam A."/>
            <person name="Woodhouse M."/>
            <person name="Cannon E."/>
        </authorList>
    </citation>
    <scope>NUCLEOTIDE SEQUENCE [LARGE SCALE GENOMIC DNA]</scope>
    <source>
        <strain evidence="25">cv. B73</strain>
    </source>
</reference>
<evidence type="ECO:0000256" key="1">
    <source>
        <dbReference type="ARBA" id="ARBA00004162"/>
    </source>
</evidence>
<evidence type="ECO:0000256" key="6">
    <source>
        <dbReference type="ARBA" id="ARBA00022614"/>
    </source>
</evidence>
<dbReference type="SUPFAM" id="SSF52058">
    <property type="entry name" value="L domain-like"/>
    <property type="match status" value="1"/>
</dbReference>
<dbReference type="Pfam" id="PF13855">
    <property type="entry name" value="LRR_8"/>
    <property type="match status" value="1"/>
</dbReference>
<name>A0A1D6KNR0_MAIZE</name>
<keyword evidence="17" id="KW-0325">Glycoprotein</keyword>
<dbReference type="PROSITE" id="PS00107">
    <property type="entry name" value="PROTEIN_KINASE_ATP"/>
    <property type="match status" value="1"/>
</dbReference>
<reference evidence="25" key="3">
    <citation type="submission" date="2021-05" db="UniProtKB">
        <authorList>
            <consortium name="EnsemblPlants"/>
        </authorList>
    </citation>
    <scope>IDENTIFICATION</scope>
    <source>
        <strain evidence="25">cv. B73</strain>
    </source>
</reference>
<dbReference type="Gene3D" id="1.10.510.10">
    <property type="entry name" value="Transferase(Phosphotransferase) domain 1"/>
    <property type="match status" value="1"/>
</dbReference>
<feature type="compositionally biased region" description="Basic and acidic residues" evidence="21">
    <location>
        <begin position="811"/>
        <end position="822"/>
    </location>
</feature>
<dbReference type="Pfam" id="PF07714">
    <property type="entry name" value="PK_Tyr_Ser-Thr"/>
    <property type="match status" value="1"/>
</dbReference>
<dbReference type="InterPro" id="IPR000719">
    <property type="entry name" value="Prot_kinase_dom"/>
</dbReference>
<feature type="compositionally biased region" description="Acidic residues" evidence="21">
    <location>
        <begin position="823"/>
        <end position="833"/>
    </location>
</feature>
<evidence type="ECO:0000256" key="9">
    <source>
        <dbReference type="ARBA" id="ARBA00022729"/>
    </source>
</evidence>
<dbReference type="GeneID" id="103643259"/>
<evidence type="ECO:0000256" key="17">
    <source>
        <dbReference type="ARBA" id="ARBA00023180"/>
    </source>
</evidence>
<evidence type="ECO:0000313" key="25">
    <source>
        <dbReference type="EnsemblPlants" id="Zm00001eb041050_P002"/>
    </source>
</evidence>
<dbReference type="Gene3D" id="3.30.200.20">
    <property type="entry name" value="Phosphorylase Kinase, domain 1"/>
    <property type="match status" value="1"/>
</dbReference>
<evidence type="ECO:0000256" key="15">
    <source>
        <dbReference type="ARBA" id="ARBA00023136"/>
    </source>
</evidence>
<dbReference type="STRING" id="4577.A0A1D6KNR0"/>
<evidence type="ECO:0000256" key="13">
    <source>
        <dbReference type="ARBA" id="ARBA00022840"/>
    </source>
</evidence>
<evidence type="ECO:0000256" key="8">
    <source>
        <dbReference type="ARBA" id="ARBA00022692"/>
    </source>
</evidence>
<dbReference type="InterPro" id="IPR032675">
    <property type="entry name" value="LRR_dom_sf"/>
</dbReference>
<evidence type="ECO:0000256" key="14">
    <source>
        <dbReference type="ARBA" id="ARBA00022989"/>
    </source>
</evidence>
<dbReference type="EMBL" id="CM007647">
    <property type="protein sequence ID" value="ONM04448.1"/>
    <property type="molecule type" value="Genomic_DNA"/>
</dbReference>
<sequence length="833" mass="88388">MHCRPCPSQLSLVFLLLLSLAPIISALPFPEPALPMACSGLRLSLPAAVLALLLLPSALASEPLNPEVQALIAIRQGLVDPHGVLRSWDQDSVDPCSWAMITCSPQNLVIGLGVPSQGLSGTLSGRIANLTHLEQVLLQNNNITGRLPPELGALPRLQTLDLSNNRFSGRVPNTLGRITTLRYLRLNNNSLSGPFPASLAKIPQLSFLDLSFNNLTGPVPLFPTRTFNVVGNPMICGSNAGAGECAAALPPVTVPFPLESTPGGSSEHSSFLPLCLSFISTASQAGQLARLAASRAQCFSALSRSAWRGVHACVAAAAAFVPLPRRGSGRGDTVLSAWGRRRSRLRPGIPVVGCMPVCSAGGAVWPEPCICCCSRLGISVWLLCVCARAGTGTGAAAAGRSKAAGARLPIGVGTSLGASSLVLFAVSCFLWRRKRRHTGGRPSSVLGIIHERGGCDLEDGGGGGVVAAAARLGNVRQFGLRELQAATDGFSAKNILGKGGFGNVYRGRLADGTTVAVKRLKDPSASGEAQFRTEVEMISLAVHRHLLRLVGFCAASGERLLVYPYMPNGSVASRLRGKPALDWATRKRIAVGAARGLLYLHEQCDPKIIHRDVKAANVLLDEHHEAVVGDLGLAKLLDHGDSHVTTAVRGTVGHIAPEYLSTGQSSEKTDVFGFGILLLELVTGQRALQLGKASGALHSQKGVMLDWVRKVHQEKMLDLLVDQDLGPHYDRIEVAEMVQVALLCTQFQPSHRPKMSEVVRMLEGDGLAEKWEATNRPGVAAGAPCHDALGYDHRNDSNGSVFFNDFHDNDSSLSSDEARSIDMVEEMELSGPR</sequence>
<dbReference type="SMR" id="A0A1D6KNR0"/>
<dbReference type="EC" id="2.7.11.1" evidence="3"/>
<evidence type="ECO:0000256" key="18">
    <source>
        <dbReference type="ARBA" id="ARBA00047899"/>
    </source>
</evidence>
<gene>
    <name evidence="25" type="primary">LOC103643259</name>
    <name evidence="24" type="ORF">ZEAMMB73_Zm00001d032142</name>
</gene>
<feature type="region of interest" description="Disordered" evidence="21">
    <location>
        <begin position="811"/>
        <end position="833"/>
    </location>
</feature>
<organism evidence="24">
    <name type="scientific">Zea mays</name>
    <name type="common">Maize</name>
    <dbReference type="NCBI Taxonomy" id="4577"/>
    <lineage>
        <taxon>Eukaryota</taxon>
        <taxon>Viridiplantae</taxon>
        <taxon>Streptophyta</taxon>
        <taxon>Embryophyta</taxon>
        <taxon>Tracheophyta</taxon>
        <taxon>Spermatophyta</taxon>
        <taxon>Magnoliopsida</taxon>
        <taxon>Liliopsida</taxon>
        <taxon>Poales</taxon>
        <taxon>Poaceae</taxon>
        <taxon>PACMAD clade</taxon>
        <taxon>Panicoideae</taxon>
        <taxon>Andropogonodae</taxon>
        <taxon>Andropogoneae</taxon>
        <taxon>Tripsacinae</taxon>
        <taxon>Zea</taxon>
    </lineage>
</organism>
<dbReference type="PANTHER" id="PTHR47988">
    <property type="entry name" value="SOMATIC EMBRYOGENESIS RECEPTOR KINASE 1"/>
    <property type="match status" value="1"/>
</dbReference>
<dbReference type="AlphaFoldDB" id="A0A1D6KNR0"/>
<dbReference type="Gramene" id="Zm00001eb041050_T002">
    <property type="protein sequence ID" value="Zm00001eb041050_P002"/>
    <property type="gene ID" value="Zm00001eb041050"/>
</dbReference>
<dbReference type="InterPro" id="IPR008271">
    <property type="entry name" value="Ser/Thr_kinase_AS"/>
</dbReference>
<keyword evidence="12 24" id="KW-0418">Kinase</keyword>
<feature type="domain" description="Protein kinase" evidence="23">
    <location>
        <begin position="490"/>
        <end position="772"/>
    </location>
</feature>
<keyword evidence="7" id="KW-0808">Transferase</keyword>
<dbReference type="InterPro" id="IPR017441">
    <property type="entry name" value="Protein_kinase_ATP_BS"/>
</dbReference>
<evidence type="ECO:0000256" key="4">
    <source>
        <dbReference type="ARBA" id="ARBA00022475"/>
    </source>
</evidence>
<dbReference type="Pfam" id="PF00560">
    <property type="entry name" value="LRR_1"/>
    <property type="match status" value="1"/>
</dbReference>
<dbReference type="Pfam" id="PF08263">
    <property type="entry name" value="LRRNT_2"/>
    <property type="match status" value="1"/>
</dbReference>
<evidence type="ECO:0000313" key="24">
    <source>
        <dbReference type="EMBL" id="ONM04448.1"/>
    </source>
</evidence>
<keyword evidence="26" id="KW-1185">Reference proteome</keyword>
<dbReference type="InterPro" id="IPR001245">
    <property type="entry name" value="Ser-Thr/Tyr_kinase_cat_dom"/>
</dbReference>
<comment type="subcellular location">
    <subcellularLocation>
        <location evidence="1">Cell membrane</location>
        <topology evidence="1">Single-pass membrane protein</topology>
    </subcellularLocation>
</comment>
<keyword evidence="6" id="KW-0433">Leucine-rich repeat</keyword>
<keyword evidence="9 22" id="KW-0732">Signal</keyword>
<dbReference type="SUPFAM" id="SSF56112">
    <property type="entry name" value="Protein kinase-like (PK-like)"/>
    <property type="match status" value="1"/>
</dbReference>
<comment type="catalytic activity">
    <reaction evidence="19">
        <text>L-seryl-[protein] + ATP = O-phospho-L-seryl-[protein] + ADP + H(+)</text>
        <dbReference type="Rhea" id="RHEA:17989"/>
        <dbReference type="Rhea" id="RHEA-COMP:9863"/>
        <dbReference type="Rhea" id="RHEA-COMP:11604"/>
        <dbReference type="ChEBI" id="CHEBI:15378"/>
        <dbReference type="ChEBI" id="CHEBI:29999"/>
        <dbReference type="ChEBI" id="CHEBI:30616"/>
        <dbReference type="ChEBI" id="CHEBI:83421"/>
        <dbReference type="ChEBI" id="CHEBI:456216"/>
        <dbReference type="EC" id="2.7.11.1"/>
    </reaction>
</comment>